<sequence length="75" mass="8841">MCYIGKVMKKKRIYTKNKDVELLEDQKDRSEENNAYYTYMNFNYGKVSERYYSSEEAQGETAAHPGQGERKSLLN</sequence>
<organism evidence="2 3">
    <name type="scientific">Pontibacter ummariensis</name>
    <dbReference type="NCBI Taxonomy" id="1610492"/>
    <lineage>
        <taxon>Bacteria</taxon>
        <taxon>Pseudomonadati</taxon>
        <taxon>Bacteroidota</taxon>
        <taxon>Cytophagia</taxon>
        <taxon>Cytophagales</taxon>
        <taxon>Hymenobacteraceae</taxon>
        <taxon>Pontibacter</taxon>
    </lineage>
</organism>
<evidence type="ECO:0000256" key="1">
    <source>
        <dbReference type="SAM" id="MobiDB-lite"/>
    </source>
</evidence>
<name>A0A239KXY0_9BACT</name>
<reference evidence="3" key="1">
    <citation type="submission" date="2017-06" db="EMBL/GenBank/DDBJ databases">
        <authorList>
            <person name="Varghese N."/>
            <person name="Submissions S."/>
        </authorList>
    </citation>
    <scope>NUCLEOTIDE SEQUENCE [LARGE SCALE GENOMIC DNA]</scope>
    <source>
        <strain evidence="3">NKM1</strain>
    </source>
</reference>
<dbReference type="AlphaFoldDB" id="A0A239KXY0"/>
<gene>
    <name evidence="2" type="ORF">SAMN06296052_1333</name>
</gene>
<accession>A0A239KXY0</accession>
<protein>
    <submittedName>
        <fullName evidence="2">Uncharacterized protein</fullName>
    </submittedName>
</protein>
<evidence type="ECO:0000313" key="3">
    <source>
        <dbReference type="Proteomes" id="UP000198432"/>
    </source>
</evidence>
<keyword evidence="3" id="KW-1185">Reference proteome</keyword>
<dbReference type="EMBL" id="FZOQ01000033">
    <property type="protein sequence ID" value="SNT22905.1"/>
    <property type="molecule type" value="Genomic_DNA"/>
</dbReference>
<proteinExistence type="predicted"/>
<feature type="region of interest" description="Disordered" evidence="1">
    <location>
        <begin position="54"/>
        <end position="75"/>
    </location>
</feature>
<dbReference type="Proteomes" id="UP000198432">
    <property type="component" value="Unassembled WGS sequence"/>
</dbReference>
<evidence type="ECO:0000313" key="2">
    <source>
        <dbReference type="EMBL" id="SNT22905.1"/>
    </source>
</evidence>